<dbReference type="RefSeq" id="WP_379256355.1">
    <property type="nucleotide sequence ID" value="NZ_JBHSVQ010000001.1"/>
</dbReference>
<accession>A0ABW5FF92</accession>
<comment type="caution">
    <text evidence="1">The sequence shown here is derived from an EMBL/GenBank/DDBJ whole genome shotgun (WGS) entry which is preliminary data.</text>
</comment>
<evidence type="ECO:0000313" key="2">
    <source>
        <dbReference type="Proteomes" id="UP001597448"/>
    </source>
</evidence>
<sequence length="106" mass="11962">MSTSIAAHTKGGLMIIILEDLYYGSLRPNERIKPNDPESRRINQRIIDSLQMLKERLPEEDFVQVEELLELHSESCSLHSAVSFIQGYKIGALIMIEVFGGDKSSI</sequence>
<dbReference type="EMBL" id="JBHUKY010000077">
    <property type="protein sequence ID" value="MFD2413693.1"/>
    <property type="molecule type" value="Genomic_DNA"/>
</dbReference>
<name>A0ABW5FF92_9BACL</name>
<dbReference type="Proteomes" id="UP001597448">
    <property type="component" value="Unassembled WGS sequence"/>
</dbReference>
<organism evidence="1 2">
    <name type="scientific">Paenibacillus rhizoplanae</name>
    <dbReference type="NCBI Taxonomy" id="1917181"/>
    <lineage>
        <taxon>Bacteria</taxon>
        <taxon>Bacillati</taxon>
        <taxon>Bacillota</taxon>
        <taxon>Bacilli</taxon>
        <taxon>Bacillales</taxon>
        <taxon>Paenibacillaceae</taxon>
        <taxon>Paenibacillus</taxon>
    </lineage>
</organism>
<evidence type="ECO:0000313" key="1">
    <source>
        <dbReference type="EMBL" id="MFD2413693.1"/>
    </source>
</evidence>
<reference evidence="2" key="1">
    <citation type="journal article" date="2019" name="Int. J. Syst. Evol. Microbiol.">
        <title>The Global Catalogue of Microorganisms (GCM) 10K type strain sequencing project: providing services to taxonomists for standard genome sequencing and annotation.</title>
        <authorList>
            <consortium name="The Broad Institute Genomics Platform"/>
            <consortium name="The Broad Institute Genome Sequencing Center for Infectious Disease"/>
            <person name="Wu L."/>
            <person name="Ma J."/>
        </authorList>
    </citation>
    <scope>NUCLEOTIDE SEQUENCE [LARGE SCALE GENOMIC DNA]</scope>
    <source>
        <strain evidence="2">CCM 8725</strain>
    </source>
</reference>
<protein>
    <submittedName>
        <fullName evidence="1">DUF6809 family protein</fullName>
    </submittedName>
</protein>
<keyword evidence="2" id="KW-1185">Reference proteome</keyword>
<dbReference type="Pfam" id="PF20648">
    <property type="entry name" value="DUF6809"/>
    <property type="match status" value="1"/>
</dbReference>
<proteinExistence type="predicted"/>
<dbReference type="InterPro" id="IPR049215">
    <property type="entry name" value="DUF6809"/>
</dbReference>
<gene>
    <name evidence="1" type="ORF">ACFSX3_27885</name>
</gene>